<gene>
    <name evidence="2" type="ORF">MGAL_10B053601</name>
</gene>
<dbReference type="OrthoDB" id="308383at2759"/>
<evidence type="ECO:0000256" key="1">
    <source>
        <dbReference type="SAM" id="MobiDB-lite"/>
    </source>
</evidence>
<dbReference type="AlphaFoldDB" id="A0A8B6FFD5"/>
<name>A0A8B6FFD5_MYTGA</name>
<protein>
    <submittedName>
        <fullName evidence="2">Uncharacterized protein</fullName>
    </submittedName>
</protein>
<feature type="compositionally biased region" description="Basic and acidic residues" evidence="1">
    <location>
        <begin position="173"/>
        <end position="185"/>
    </location>
</feature>
<reference evidence="2" key="1">
    <citation type="submission" date="2018-11" db="EMBL/GenBank/DDBJ databases">
        <authorList>
            <person name="Alioto T."/>
            <person name="Alioto T."/>
        </authorList>
    </citation>
    <scope>NUCLEOTIDE SEQUENCE</scope>
</reference>
<feature type="region of interest" description="Disordered" evidence="1">
    <location>
        <begin position="290"/>
        <end position="349"/>
    </location>
</feature>
<sequence>MDEVLDEQELLPESTGSSNPSSENLLKRLEVELASPKPNKTSELEIEKSSDSQEEESSELSSDSMPVQSSSDVDGKSLDEDSAEDSLELSEAEYIARQIIKMSKTAQMPRIESASMVTKVSDESMNENNEKLEEKLEESCGMIEIAPEDLSPSAETKSVLLTSKVLQLPSAEKIAEKKSQKKDSSEEGEILSEADEKRDHDVGMAIETVVYGKGQKQVKKFGEVSNVKVKVEPDTSAEDAEDKVRKAQTEEALKLLEQYKGFDTKNEEALKMIEKFRSVDKELKTYNLDKPRSKKEGWERESYKERYEESKYYQESNRYKDKDYKEKDYDRHSKDKDYEDRYSKGRHDDRYKSFDKRRDKFWDKRRRDSSERFEKYERKRHKKERYHDRRDRSYSRSHSRSPDRSKSRASGNIVEVLLIGKWWLGSMVEQFLIVK</sequence>
<feature type="region of interest" description="Disordered" evidence="1">
    <location>
        <begin position="364"/>
        <end position="410"/>
    </location>
</feature>
<organism evidence="2 3">
    <name type="scientific">Mytilus galloprovincialis</name>
    <name type="common">Mediterranean mussel</name>
    <dbReference type="NCBI Taxonomy" id="29158"/>
    <lineage>
        <taxon>Eukaryota</taxon>
        <taxon>Metazoa</taxon>
        <taxon>Spiralia</taxon>
        <taxon>Lophotrochozoa</taxon>
        <taxon>Mollusca</taxon>
        <taxon>Bivalvia</taxon>
        <taxon>Autobranchia</taxon>
        <taxon>Pteriomorphia</taxon>
        <taxon>Mytilida</taxon>
        <taxon>Mytiloidea</taxon>
        <taxon>Mytilidae</taxon>
        <taxon>Mytilinae</taxon>
        <taxon>Mytilus</taxon>
    </lineage>
</organism>
<dbReference type="EMBL" id="UYJE01006780">
    <property type="protein sequence ID" value="VDI48832.1"/>
    <property type="molecule type" value="Genomic_DNA"/>
</dbReference>
<feature type="compositionally biased region" description="Basic and acidic residues" evidence="1">
    <location>
        <begin position="385"/>
        <end position="406"/>
    </location>
</feature>
<feature type="compositionally biased region" description="Acidic residues" evidence="1">
    <location>
        <begin position="1"/>
        <end position="10"/>
    </location>
</feature>
<evidence type="ECO:0000313" key="3">
    <source>
        <dbReference type="Proteomes" id="UP000596742"/>
    </source>
</evidence>
<comment type="caution">
    <text evidence="2">The sequence shown here is derived from an EMBL/GenBank/DDBJ whole genome shotgun (WGS) entry which is preliminary data.</text>
</comment>
<feature type="compositionally biased region" description="Basic and acidic residues" evidence="1">
    <location>
        <begin position="40"/>
        <end position="51"/>
    </location>
</feature>
<feature type="compositionally biased region" description="Low complexity" evidence="1">
    <location>
        <begin position="59"/>
        <end position="72"/>
    </location>
</feature>
<feature type="region of interest" description="Disordered" evidence="1">
    <location>
        <begin position="172"/>
        <end position="201"/>
    </location>
</feature>
<feature type="compositionally biased region" description="Polar residues" evidence="1">
    <location>
        <begin position="14"/>
        <end position="24"/>
    </location>
</feature>
<evidence type="ECO:0000313" key="2">
    <source>
        <dbReference type="EMBL" id="VDI48832.1"/>
    </source>
</evidence>
<feature type="region of interest" description="Disordered" evidence="1">
    <location>
        <begin position="1"/>
        <end position="86"/>
    </location>
</feature>
<proteinExistence type="predicted"/>
<feature type="region of interest" description="Disordered" evidence="1">
    <location>
        <begin position="107"/>
        <end position="136"/>
    </location>
</feature>
<keyword evidence="3" id="KW-1185">Reference proteome</keyword>
<feature type="compositionally biased region" description="Basic and acidic residues" evidence="1">
    <location>
        <begin position="364"/>
        <end position="377"/>
    </location>
</feature>
<accession>A0A8B6FFD5</accession>
<dbReference type="Proteomes" id="UP000596742">
    <property type="component" value="Unassembled WGS sequence"/>
</dbReference>